<dbReference type="EC" id="2.4.1.-" evidence="10"/>
<dbReference type="InterPro" id="IPR000772">
    <property type="entry name" value="Ricin_B_lectin"/>
</dbReference>
<evidence type="ECO:0000256" key="5">
    <source>
        <dbReference type="ARBA" id="ARBA00022968"/>
    </source>
</evidence>
<keyword evidence="13" id="KW-1185">Reference proteome</keyword>
<dbReference type="InterPro" id="IPR045885">
    <property type="entry name" value="GalNAc-T"/>
</dbReference>
<dbReference type="InterPro" id="IPR001173">
    <property type="entry name" value="Glyco_trans_2-like"/>
</dbReference>
<evidence type="ECO:0000256" key="9">
    <source>
        <dbReference type="ARBA" id="ARBA00023157"/>
    </source>
</evidence>
<dbReference type="Pfam" id="PF00535">
    <property type="entry name" value="Glycos_transf_2"/>
    <property type="match status" value="1"/>
</dbReference>
<evidence type="ECO:0000256" key="1">
    <source>
        <dbReference type="ARBA" id="ARBA00004323"/>
    </source>
</evidence>
<evidence type="ECO:0000256" key="10">
    <source>
        <dbReference type="RuleBase" id="RU361242"/>
    </source>
</evidence>
<evidence type="ECO:0000256" key="7">
    <source>
        <dbReference type="ARBA" id="ARBA00023034"/>
    </source>
</evidence>
<feature type="domain" description="Ricin B lectin" evidence="11">
    <location>
        <begin position="510"/>
        <end position="652"/>
    </location>
</feature>
<evidence type="ECO:0000256" key="3">
    <source>
        <dbReference type="ARBA" id="ARBA00022692"/>
    </source>
</evidence>
<accession>A0ABQ8JTM2</accession>
<dbReference type="SMART" id="SM00458">
    <property type="entry name" value="RICIN"/>
    <property type="match status" value="1"/>
</dbReference>
<evidence type="ECO:0000256" key="8">
    <source>
        <dbReference type="ARBA" id="ARBA00023136"/>
    </source>
</evidence>
<protein>
    <recommendedName>
        <fullName evidence="10">Polypeptide N-acetylgalactosaminyltransferase</fullName>
        <ecNumber evidence="10">2.4.1.-</ecNumber>
    </recommendedName>
    <alternativeName>
        <fullName evidence="10">Protein-UDP acetylgalactosaminyltransferase</fullName>
    </alternativeName>
</protein>
<name>A0ABQ8JTM2_DERPT</name>
<dbReference type="PANTHER" id="PTHR11675:SF63">
    <property type="entry name" value="POLYPEPTIDE N-ACETYLGALACTOSAMINYLTRANSFERASE"/>
    <property type="match status" value="1"/>
</dbReference>
<feature type="transmembrane region" description="Helical" evidence="10">
    <location>
        <begin position="46"/>
        <end position="68"/>
    </location>
</feature>
<keyword evidence="6 10" id="KW-1133">Transmembrane helix</keyword>
<reference evidence="12 13" key="1">
    <citation type="journal article" date="2018" name="J. Allergy Clin. Immunol.">
        <title>High-quality assembly of Dermatophagoides pteronyssinus genome and transcriptome reveals a wide range of novel allergens.</title>
        <authorList>
            <person name="Liu X.Y."/>
            <person name="Yang K.Y."/>
            <person name="Wang M.Q."/>
            <person name="Kwok J.S."/>
            <person name="Zeng X."/>
            <person name="Yang Z."/>
            <person name="Xiao X.J."/>
            <person name="Lau C.P."/>
            <person name="Li Y."/>
            <person name="Huang Z.M."/>
            <person name="Ba J.G."/>
            <person name="Yim A.K."/>
            <person name="Ouyang C.Y."/>
            <person name="Ngai S.M."/>
            <person name="Chan T.F."/>
            <person name="Leung E.L."/>
            <person name="Liu L."/>
            <person name="Liu Z.G."/>
            <person name="Tsui S.K."/>
        </authorList>
    </citation>
    <scope>NUCLEOTIDE SEQUENCE [LARGE SCALE GENOMIC DNA]</scope>
    <source>
        <strain evidence="12">Derp</strain>
    </source>
</reference>
<dbReference type="InterPro" id="IPR029044">
    <property type="entry name" value="Nucleotide-diphossugar_trans"/>
</dbReference>
<evidence type="ECO:0000313" key="12">
    <source>
        <dbReference type="EMBL" id="KAH9425748.1"/>
    </source>
</evidence>
<comment type="subcellular location">
    <subcellularLocation>
        <location evidence="1 10">Golgi apparatus membrane</location>
        <topology evidence="1 10">Single-pass type II membrane protein</topology>
    </subcellularLocation>
</comment>
<keyword evidence="9 10" id="KW-1015">Disulfide bond</keyword>
<evidence type="ECO:0000259" key="11">
    <source>
        <dbReference type="SMART" id="SM00458"/>
    </source>
</evidence>
<dbReference type="SUPFAM" id="SSF50370">
    <property type="entry name" value="Ricin B-like lectins"/>
    <property type="match status" value="1"/>
</dbReference>
<evidence type="ECO:0000256" key="2">
    <source>
        <dbReference type="ARBA" id="ARBA00005680"/>
    </source>
</evidence>
<comment type="caution">
    <text evidence="12">The sequence shown here is derived from an EMBL/GenBank/DDBJ whole genome shotgun (WGS) entry which is preliminary data.</text>
</comment>
<keyword evidence="10" id="KW-0808">Transferase</keyword>
<dbReference type="PANTHER" id="PTHR11675">
    <property type="entry name" value="N-ACETYLGALACTOSAMINYLTRANSFERASE"/>
    <property type="match status" value="1"/>
</dbReference>
<dbReference type="EMBL" id="NJHN03000017">
    <property type="protein sequence ID" value="KAH9425748.1"/>
    <property type="molecule type" value="Genomic_DNA"/>
</dbReference>
<evidence type="ECO:0000256" key="4">
    <source>
        <dbReference type="ARBA" id="ARBA00022734"/>
    </source>
</evidence>
<dbReference type="CDD" id="cd23440">
    <property type="entry name" value="beta-trefoil_Ricin_GALNT11"/>
    <property type="match status" value="1"/>
</dbReference>
<sequence>MNISSYALRNRCLRYGKRYRHYILLNRSIDGQSILCNCCFCDGCNLFIITIIVLAIMSSLICFSLFWFENHNNNLIMNHGNAKDIQPNSFYLQNYVQIVHETNESRLGMINDDQDRAKKESGFSLYAFNALVSERLGYHRQHLPDTRHEHCRQSIDNNIDMNITNTLNTTVIICFFNEEFFTLIRTVNSILARTPSNLLDEILLIDDSSENNVHSKFEEYRNNNTIDFLDDFRHKIRYIRIPERSGLIRARNYAVQFARGAVLFFLDSHCEVNVGWLSPILERLSYDRSLVVCPIIDLIDPDTFFYKPSPMVRGGFNWALHFKWDSIPSDELLTKEDFVKPIKSPAMAGGLFAIDRQYFQKLGTYDSGMNIWGAENIEFSLRIWMCGGRLEIIPCSRVGHIFRKRRPYDSPDGQDTLAYNSLRVAHVWLDDYKVKYFLKSRSDLATMSYGDIDDRIELRKRLNCKSFDWYLHNVYPDLLDQIKNRSSNSIQKLDKKNQNLFVHKQPKILDKFRLRLNSTNLCLESESELSYKKSHLHLQQCSKSSRRQLWKQTDLNELRMGMKGCLDSGSPNKIDSIRLNKCHQMGSTQKWSWPKMTQINKTDKQTKAIQIYNDGSGMCLSAKNNGNQFKVIMSFCNLSVDNSTILNHWIIVGH</sequence>
<comment type="cofactor">
    <cofactor evidence="10">
        <name>Mn(2+)</name>
        <dbReference type="ChEBI" id="CHEBI:29035"/>
    </cofactor>
</comment>
<dbReference type="CDD" id="cd02510">
    <property type="entry name" value="pp-GalNAc-T"/>
    <property type="match status" value="1"/>
</dbReference>
<organism evidence="12 13">
    <name type="scientific">Dermatophagoides pteronyssinus</name>
    <name type="common">European house dust mite</name>
    <dbReference type="NCBI Taxonomy" id="6956"/>
    <lineage>
        <taxon>Eukaryota</taxon>
        <taxon>Metazoa</taxon>
        <taxon>Ecdysozoa</taxon>
        <taxon>Arthropoda</taxon>
        <taxon>Chelicerata</taxon>
        <taxon>Arachnida</taxon>
        <taxon>Acari</taxon>
        <taxon>Acariformes</taxon>
        <taxon>Sarcoptiformes</taxon>
        <taxon>Astigmata</taxon>
        <taxon>Psoroptidia</taxon>
        <taxon>Analgoidea</taxon>
        <taxon>Pyroglyphidae</taxon>
        <taxon>Dermatophagoidinae</taxon>
        <taxon>Dermatophagoides</taxon>
    </lineage>
</organism>
<keyword evidence="10" id="KW-0328">Glycosyltransferase</keyword>
<keyword evidence="8 10" id="KW-0472">Membrane</keyword>
<dbReference type="Gene3D" id="2.80.10.50">
    <property type="match status" value="1"/>
</dbReference>
<dbReference type="Gene3D" id="3.90.550.10">
    <property type="entry name" value="Spore Coat Polysaccharide Biosynthesis Protein SpsA, Chain A"/>
    <property type="match status" value="1"/>
</dbReference>
<dbReference type="InterPro" id="IPR035992">
    <property type="entry name" value="Ricin_B-like_lectins"/>
</dbReference>
<proteinExistence type="inferred from homology"/>
<keyword evidence="10" id="KW-0464">Manganese</keyword>
<keyword evidence="5" id="KW-0735">Signal-anchor</keyword>
<keyword evidence="7 10" id="KW-0333">Golgi apparatus</keyword>
<dbReference type="Proteomes" id="UP000887458">
    <property type="component" value="Unassembled WGS sequence"/>
</dbReference>
<gene>
    <name evidence="12" type="ORF">DERP_004966</name>
</gene>
<dbReference type="Pfam" id="PF00652">
    <property type="entry name" value="Ricin_B_lectin"/>
    <property type="match status" value="1"/>
</dbReference>
<dbReference type="SUPFAM" id="SSF53448">
    <property type="entry name" value="Nucleotide-diphospho-sugar transferases"/>
    <property type="match status" value="1"/>
</dbReference>
<reference evidence="12 13" key="2">
    <citation type="journal article" date="2022" name="Mol. Biol. Evol.">
        <title>Comparative Genomics Reveals Insights into the Divergent Evolution of Astigmatic Mites and Household Pest Adaptations.</title>
        <authorList>
            <person name="Xiong Q."/>
            <person name="Wan A.T."/>
            <person name="Liu X."/>
            <person name="Fung C.S."/>
            <person name="Xiao X."/>
            <person name="Malainual N."/>
            <person name="Hou J."/>
            <person name="Wang L."/>
            <person name="Wang M."/>
            <person name="Yang K.Y."/>
            <person name="Cui Y."/>
            <person name="Leung E.L."/>
            <person name="Nong W."/>
            <person name="Shin S.K."/>
            <person name="Au S.W."/>
            <person name="Jeong K.Y."/>
            <person name="Chew F.T."/>
            <person name="Hui J.H."/>
            <person name="Leung T.F."/>
            <person name="Tungtrongchitr A."/>
            <person name="Zhong N."/>
            <person name="Liu Z."/>
            <person name="Tsui S.K."/>
        </authorList>
    </citation>
    <scope>NUCLEOTIDE SEQUENCE [LARGE SCALE GENOMIC DNA]</scope>
    <source>
        <strain evidence="12">Derp</strain>
    </source>
</reference>
<keyword evidence="4 10" id="KW-0430">Lectin</keyword>
<evidence type="ECO:0000313" key="13">
    <source>
        <dbReference type="Proteomes" id="UP000887458"/>
    </source>
</evidence>
<comment type="pathway">
    <text evidence="10">Protein modification; protein glycosylation.</text>
</comment>
<dbReference type="PROSITE" id="PS50231">
    <property type="entry name" value="RICIN_B_LECTIN"/>
    <property type="match status" value="1"/>
</dbReference>
<keyword evidence="3 10" id="KW-0812">Transmembrane</keyword>
<comment type="similarity">
    <text evidence="2 10">Belongs to the glycosyltransferase 2 family. GalNAc-T subfamily.</text>
</comment>
<evidence type="ECO:0000256" key="6">
    <source>
        <dbReference type="ARBA" id="ARBA00022989"/>
    </source>
</evidence>